<dbReference type="InterPro" id="IPR052403">
    <property type="entry name" value="LINC-complex_assoc"/>
</dbReference>
<dbReference type="PANTHER" id="PTHR47535:SF9">
    <property type="entry name" value="CALPONIN-HOMOLOGY (CH) DOMAIN-CONTAINING PROTEIN"/>
    <property type="match status" value="1"/>
</dbReference>
<comment type="subcellular location">
    <subcellularLocation>
        <location evidence="1">Membrane</location>
    </subcellularLocation>
</comment>
<protein>
    <submittedName>
        <fullName evidence="7">Nesprin-1-like</fullName>
    </submittedName>
</protein>
<sequence>EFLSESENGQHKLNMMLSKGELLSTLLTKEKANGIQAKVATAKEDWKNFHSNLHQKESALENLKIQMKDFEVSAEPVQDWLSKTEKMVHESSNRLYDLPAKRREQQKLQSVLEEIHCYEPQLNRLKEKAQQLWEGQAASKSFMHRVSQLSSQYLALSNLTKEKVSRMDRIAAEHNQFSLGIKELQDWMTDAIHTLDSYCHPTSDKSVLDSRMLKLEALLSVKQEKEIQMKMVVTRGESVLQNTSPEGIPAIQQQLQSVKDMWAALLSAGIRCKSQLEGALSKWTSYQDDVRQFSSWMDGVEAALHESERQYAELREKTTALGKAK</sequence>
<evidence type="ECO:0000256" key="3">
    <source>
        <dbReference type="ARBA" id="ARBA00022737"/>
    </source>
</evidence>
<dbReference type="Pfam" id="PF00435">
    <property type="entry name" value="Spectrin"/>
    <property type="match status" value="2"/>
</dbReference>
<keyword evidence="5" id="KW-0472">Membrane</keyword>
<dbReference type="InterPro" id="IPR002017">
    <property type="entry name" value="Spectrin_repeat"/>
</dbReference>
<dbReference type="Gene3D" id="1.20.58.60">
    <property type="match status" value="2"/>
</dbReference>
<evidence type="ECO:0000313" key="6">
    <source>
        <dbReference type="Proteomes" id="UP000694923"/>
    </source>
</evidence>
<gene>
    <name evidence="7" type="primary">LOC103583200</name>
</gene>
<feature type="non-terminal residue" evidence="7">
    <location>
        <position position="325"/>
    </location>
</feature>
<name>A0ABM0Q367_GALVR</name>
<keyword evidence="3" id="KW-0677">Repeat</keyword>
<dbReference type="SUPFAM" id="SSF46966">
    <property type="entry name" value="Spectrin repeat"/>
    <property type="match status" value="2"/>
</dbReference>
<keyword evidence="2" id="KW-0812">Transmembrane</keyword>
<evidence type="ECO:0000313" key="7">
    <source>
        <dbReference type="RefSeq" id="XP_008562808.1"/>
    </source>
</evidence>
<organism evidence="6 7">
    <name type="scientific">Galeopterus variegatus</name>
    <name type="common">Malayan flying lemur</name>
    <name type="synonym">Cynocephalus variegatus</name>
    <dbReference type="NCBI Taxonomy" id="482537"/>
    <lineage>
        <taxon>Eukaryota</taxon>
        <taxon>Metazoa</taxon>
        <taxon>Chordata</taxon>
        <taxon>Craniata</taxon>
        <taxon>Vertebrata</taxon>
        <taxon>Euteleostomi</taxon>
        <taxon>Mammalia</taxon>
        <taxon>Eutheria</taxon>
        <taxon>Euarchontoglires</taxon>
        <taxon>Dermoptera</taxon>
        <taxon>Cynocephalidae</taxon>
        <taxon>Galeopterus</taxon>
    </lineage>
</organism>
<proteinExistence type="predicted"/>
<dbReference type="GeneID" id="103583200"/>
<dbReference type="SMART" id="SM00150">
    <property type="entry name" value="SPEC"/>
    <property type="match status" value="2"/>
</dbReference>
<evidence type="ECO:0000256" key="2">
    <source>
        <dbReference type="ARBA" id="ARBA00022692"/>
    </source>
</evidence>
<dbReference type="RefSeq" id="XP_008562808.1">
    <property type="nucleotide sequence ID" value="XM_008564586.1"/>
</dbReference>
<keyword evidence="4" id="KW-1133">Transmembrane helix</keyword>
<dbReference type="PANTHER" id="PTHR47535">
    <property type="entry name" value="MUSCLE-SPECIFIC PROTEIN 300 KDA, ISOFORM G"/>
    <property type="match status" value="1"/>
</dbReference>
<feature type="non-terminal residue" evidence="7">
    <location>
        <position position="1"/>
    </location>
</feature>
<accession>A0ABM0Q367</accession>
<reference evidence="7" key="1">
    <citation type="submission" date="2025-08" db="UniProtKB">
        <authorList>
            <consortium name="RefSeq"/>
        </authorList>
    </citation>
    <scope>IDENTIFICATION</scope>
</reference>
<dbReference type="InterPro" id="IPR018159">
    <property type="entry name" value="Spectrin/alpha-actinin"/>
</dbReference>
<evidence type="ECO:0000256" key="1">
    <source>
        <dbReference type="ARBA" id="ARBA00004370"/>
    </source>
</evidence>
<keyword evidence="6" id="KW-1185">Reference proteome</keyword>
<evidence type="ECO:0000256" key="5">
    <source>
        <dbReference type="ARBA" id="ARBA00023136"/>
    </source>
</evidence>
<dbReference type="Proteomes" id="UP000694923">
    <property type="component" value="Unplaced"/>
</dbReference>
<dbReference type="CDD" id="cd00176">
    <property type="entry name" value="SPEC"/>
    <property type="match status" value="1"/>
</dbReference>
<evidence type="ECO:0000256" key="4">
    <source>
        <dbReference type="ARBA" id="ARBA00022989"/>
    </source>
</evidence>